<keyword evidence="5 7" id="KW-0238">DNA-binding</keyword>
<dbReference type="NCBIfam" id="NF001680">
    <property type="entry name" value="PRK00441.1"/>
    <property type="match status" value="1"/>
</dbReference>
<dbReference type="HAMAP" id="MF_00173">
    <property type="entry name" value="Arg_repressor"/>
    <property type="match status" value="1"/>
</dbReference>
<comment type="similarity">
    <text evidence="2 7">Belongs to the ArgR family.</text>
</comment>
<evidence type="ECO:0000256" key="1">
    <source>
        <dbReference type="ARBA" id="ARBA00004496"/>
    </source>
</evidence>
<keyword evidence="7" id="KW-0055">Arginine biosynthesis</keyword>
<comment type="pathway">
    <text evidence="7">Amino-acid biosynthesis; L-arginine biosynthesis [regulation].</text>
</comment>
<feature type="domain" description="Arginine repressor DNA-binding" evidence="9">
    <location>
        <begin position="2"/>
        <end position="64"/>
    </location>
</feature>
<dbReference type="InterPro" id="IPR036388">
    <property type="entry name" value="WH-like_DNA-bd_sf"/>
</dbReference>
<protein>
    <recommendedName>
        <fullName evidence="7 8">Arginine repressor</fullName>
    </recommendedName>
</protein>
<dbReference type="PRINTS" id="PR01467">
    <property type="entry name" value="ARGREPRESSOR"/>
</dbReference>
<keyword evidence="4 7" id="KW-0805">Transcription regulation</keyword>
<dbReference type="EMBL" id="SOAZ01000005">
    <property type="protein sequence ID" value="TDT61933.1"/>
    <property type="molecule type" value="Genomic_DNA"/>
</dbReference>
<accession>A0A4R7KRF8</accession>
<evidence type="ECO:0000313" key="11">
    <source>
        <dbReference type="EMBL" id="TDT61933.1"/>
    </source>
</evidence>
<evidence type="ECO:0000256" key="8">
    <source>
        <dbReference type="NCBIfam" id="TIGR01529"/>
    </source>
</evidence>
<dbReference type="GO" id="GO:0005737">
    <property type="term" value="C:cytoplasm"/>
    <property type="evidence" value="ECO:0007669"/>
    <property type="project" value="UniProtKB-SubCell"/>
</dbReference>
<comment type="subcellular location">
    <subcellularLocation>
        <location evidence="1 7">Cytoplasm</location>
    </subcellularLocation>
</comment>
<gene>
    <name evidence="7" type="primary">argR</name>
    <name evidence="11" type="ORF">EDD71_105112</name>
</gene>
<evidence type="ECO:0000256" key="2">
    <source>
        <dbReference type="ARBA" id="ARBA00008316"/>
    </source>
</evidence>
<evidence type="ECO:0000259" key="10">
    <source>
        <dbReference type="Pfam" id="PF02863"/>
    </source>
</evidence>
<proteinExistence type="inferred from homology"/>
<evidence type="ECO:0000256" key="4">
    <source>
        <dbReference type="ARBA" id="ARBA00023015"/>
    </source>
</evidence>
<sequence>MKIARHAKILEIISRKDIETQEELVDELRKQGMDVTQATVSRDIKELKLIKVMSQSGKYKYAAISKGEGTVTDKLVNIFVQTVLNVDYVGNTIVLKTLSGSASAAAEAIDSLGWDGIVGSLAGDNTIFVLARTPEKAQELVTKFKKLLNEQEDL</sequence>
<keyword evidence="7" id="KW-0678">Repressor</keyword>
<dbReference type="Pfam" id="PF02863">
    <property type="entry name" value="Arg_repressor_C"/>
    <property type="match status" value="1"/>
</dbReference>
<dbReference type="AlphaFoldDB" id="A0A4R7KRF8"/>
<dbReference type="InterPro" id="IPR036251">
    <property type="entry name" value="Arg_repress_C_sf"/>
</dbReference>
<dbReference type="OrthoDB" id="9807089at2"/>
<dbReference type="GO" id="GO:1900079">
    <property type="term" value="P:regulation of arginine biosynthetic process"/>
    <property type="evidence" value="ECO:0007669"/>
    <property type="project" value="UniProtKB-UniRule"/>
</dbReference>
<keyword evidence="12" id="KW-1185">Reference proteome</keyword>
<evidence type="ECO:0000256" key="5">
    <source>
        <dbReference type="ARBA" id="ARBA00023125"/>
    </source>
</evidence>
<name>A0A4R7KRF8_9CLOT</name>
<keyword evidence="7" id="KW-0028">Amino-acid biosynthesis</keyword>
<dbReference type="Gene3D" id="3.30.1360.40">
    <property type="match status" value="1"/>
</dbReference>
<dbReference type="UniPathway" id="UPA00068"/>
<dbReference type="InterPro" id="IPR020899">
    <property type="entry name" value="Arg_repress_C"/>
</dbReference>
<evidence type="ECO:0000256" key="7">
    <source>
        <dbReference type="HAMAP-Rule" id="MF_00173"/>
    </source>
</evidence>
<dbReference type="SUPFAM" id="SSF46785">
    <property type="entry name" value="Winged helix' DNA-binding domain"/>
    <property type="match status" value="1"/>
</dbReference>
<dbReference type="NCBIfam" id="TIGR01529">
    <property type="entry name" value="argR_whole"/>
    <property type="match status" value="1"/>
</dbReference>
<dbReference type="RefSeq" id="WP_133627564.1">
    <property type="nucleotide sequence ID" value="NZ_SOAZ01000005.1"/>
</dbReference>
<dbReference type="PANTHER" id="PTHR34471">
    <property type="entry name" value="ARGININE REPRESSOR"/>
    <property type="match status" value="1"/>
</dbReference>
<dbReference type="Gene3D" id="1.10.10.10">
    <property type="entry name" value="Winged helix-like DNA-binding domain superfamily/Winged helix DNA-binding domain"/>
    <property type="match status" value="1"/>
</dbReference>
<dbReference type="GO" id="GO:0003700">
    <property type="term" value="F:DNA-binding transcription factor activity"/>
    <property type="evidence" value="ECO:0007669"/>
    <property type="project" value="UniProtKB-UniRule"/>
</dbReference>
<dbReference type="PANTHER" id="PTHR34471:SF1">
    <property type="entry name" value="ARGININE REPRESSOR"/>
    <property type="match status" value="1"/>
</dbReference>
<dbReference type="GO" id="GO:0051259">
    <property type="term" value="P:protein complex oligomerization"/>
    <property type="evidence" value="ECO:0007669"/>
    <property type="project" value="InterPro"/>
</dbReference>
<evidence type="ECO:0000313" key="12">
    <source>
        <dbReference type="Proteomes" id="UP000295325"/>
    </source>
</evidence>
<keyword evidence="3 7" id="KW-0963">Cytoplasm</keyword>
<evidence type="ECO:0000256" key="3">
    <source>
        <dbReference type="ARBA" id="ARBA00022490"/>
    </source>
</evidence>
<dbReference type="Pfam" id="PF01316">
    <property type="entry name" value="Arg_repressor"/>
    <property type="match status" value="1"/>
</dbReference>
<evidence type="ECO:0000259" key="9">
    <source>
        <dbReference type="Pfam" id="PF01316"/>
    </source>
</evidence>
<organism evidence="11 12">
    <name type="scientific">Fonticella tunisiensis</name>
    <dbReference type="NCBI Taxonomy" id="1096341"/>
    <lineage>
        <taxon>Bacteria</taxon>
        <taxon>Bacillati</taxon>
        <taxon>Bacillota</taxon>
        <taxon>Clostridia</taxon>
        <taxon>Eubacteriales</taxon>
        <taxon>Clostridiaceae</taxon>
        <taxon>Fonticella</taxon>
    </lineage>
</organism>
<comment type="caution">
    <text evidence="11">The sequence shown here is derived from an EMBL/GenBank/DDBJ whole genome shotgun (WGS) entry which is preliminary data.</text>
</comment>
<evidence type="ECO:0000256" key="6">
    <source>
        <dbReference type="ARBA" id="ARBA00023163"/>
    </source>
</evidence>
<dbReference type="Proteomes" id="UP000295325">
    <property type="component" value="Unassembled WGS sequence"/>
</dbReference>
<comment type="function">
    <text evidence="7">Regulates arginine biosynthesis genes.</text>
</comment>
<feature type="domain" description="Arginine repressor C-terminal" evidence="10">
    <location>
        <begin position="81"/>
        <end position="146"/>
    </location>
</feature>
<dbReference type="GO" id="GO:0034618">
    <property type="term" value="F:arginine binding"/>
    <property type="evidence" value="ECO:0007669"/>
    <property type="project" value="InterPro"/>
</dbReference>
<dbReference type="InterPro" id="IPR001669">
    <property type="entry name" value="Arg_repress"/>
</dbReference>
<dbReference type="GO" id="GO:0006526">
    <property type="term" value="P:L-arginine biosynthetic process"/>
    <property type="evidence" value="ECO:0007669"/>
    <property type="project" value="UniProtKB-UniPathway"/>
</dbReference>
<dbReference type="InterPro" id="IPR036390">
    <property type="entry name" value="WH_DNA-bd_sf"/>
</dbReference>
<keyword evidence="6 7" id="KW-0804">Transcription</keyword>
<dbReference type="InterPro" id="IPR020900">
    <property type="entry name" value="Arg_repress_DNA-bd"/>
</dbReference>
<reference evidence="11 12" key="1">
    <citation type="submission" date="2019-03" db="EMBL/GenBank/DDBJ databases">
        <title>Genomic Encyclopedia of Type Strains, Phase IV (KMG-IV): sequencing the most valuable type-strain genomes for metagenomic binning, comparative biology and taxonomic classification.</title>
        <authorList>
            <person name="Goeker M."/>
        </authorList>
    </citation>
    <scope>NUCLEOTIDE SEQUENCE [LARGE SCALE GENOMIC DNA]</scope>
    <source>
        <strain evidence="11 12">DSM 24455</strain>
    </source>
</reference>
<dbReference type="GO" id="GO:0003677">
    <property type="term" value="F:DNA binding"/>
    <property type="evidence" value="ECO:0007669"/>
    <property type="project" value="UniProtKB-KW"/>
</dbReference>
<dbReference type="SUPFAM" id="SSF55252">
    <property type="entry name" value="C-terminal domain of arginine repressor"/>
    <property type="match status" value="1"/>
</dbReference>